<comment type="caution">
    <text evidence="3">The sequence shown here is derived from an EMBL/GenBank/DDBJ whole genome shotgun (WGS) entry which is preliminary data.</text>
</comment>
<organism evidence="3">
    <name type="scientific">freshwater metagenome</name>
    <dbReference type="NCBI Taxonomy" id="449393"/>
    <lineage>
        <taxon>unclassified sequences</taxon>
        <taxon>metagenomes</taxon>
        <taxon>ecological metagenomes</taxon>
    </lineage>
</organism>
<dbReference type="AlphaFoldDB" id="A0A094QSM4"/>
<dbReference type="Pfam" id="PF00378">
    <property type="entry name" value="ECH_1"/>
    <property type="match status" value="1"/>
</dbReference>
<keyword evidence="2" id="KW-0456">Lyase</keyword>
<dbReference type="InterPro" id="IPR001753">
    <property type="entry name" value="Enoyl-CoA_hydra/iso"/>
</dbReference>
<name>A0A094QSM4_9ZZZZ</name>
<evidence type="ECO:0008006" key="4">
    <source>
        <dbReference type="Google" id="ProtNLM"/>
    </source>
</evidence>
<dbReference type="Gene3D" id="3.90.226.10">
    <property type="entry name" value="2-enoyl-CoA Hydratase, Chain A, domain 1"/>
    <property type="match status" value="1"/>
</dbReference>
<reference evidence="3" key="1">
    <citation type="submission" date="2014-06" db="EMBL/GenBank/DDBJ databases">
        <title>Key roles for freshwater Actinobacteria revealed by deep metagenomic sequencing.</title>
        <authorList>
            <person name="Ghai R."/>
            <person name="Mizuno C.M."/>
            <person name="Picazo A."/>
            <person name="Camacho A."/>
            <person name="Rodriguez-Valera F."/>
        </authorList>
    </citation>
    <scope>NUCLEOTIDE SEQUENCE</scope>
</reference>
<proteinExistence type="inferred from homology"/>
<comment type="similarity">
    <text evidence="1">Belongs to the enoyl-CoA hydratase/isomerase family.</text>
</comment>
<evidence type="ECO:0000256" key="2">
    <source>
        <dbReference type="ARBA" id="ARBA00023239"/>
    </source>
</evidence>
<accession>A0A094QSM4</accession>
<sequence>MSNVVLVRNFEKVFYVTINRPDKLNALSIEVWHELGKAFDEFEKSDARVCVLRGAGDKAFVAGADIDAYRTMSAKEFSNFIVEAGKIADRILEIPKPFIAAIYGYALGGGLELALHCDLIVANKSAKLGLPEANLGLLPGGGGTQIVPRLIGVAKANDMIMRGRWLRGEEALNCGLISSVLDDEKFEEELAEYVSEVLKRAPLALGVLKNLVRQGLDLPFMDALKLEIEMTAPLIETADGREGVAAFIEKRAADFKGR</sequence>
<gene>
    <name evidence="3" type="ORF">GM51_9730</name>
</gene>
<evidence type="ECO:0000313" key="3">
    <source>
        <dbReference type="EMBL" id="KGA17751.1"/>
    </source>
</evidence>
<dbReference type="GO" id="GO:0016836">
    <property type="term" value="F:hydro-lyase activity"/>
    <property type="evidence" value="ECO:0007669"/>
    <property type="project" value="UniProtKB-ARBA"/>
</dbReference>
<protein>
    <recommendedName>
        <fullName evidence="4">Enoyl-CoA hydratase</fullName>
    </recommendedName>
</protein>
<dbReference type="FunFam" id="3.90.226.10:FF:000009">
    <property type="entry name" value="Carnitinyl-CoA dehydratase"/>
    <property type="match status" value="1"/>
</dbReference>
<dbReference type="EMBL" id="JNSL01000055">
    <property type="protein sequence ID" value="KGA17751.1"/>
    <property type="molecule type" value="Genomic_DNA"/>
</dbReference>
<dbReference type="FunFam" id="1.10.12.10:FF:000001">
    <property type="entry name" value="Probable enoyl-CoA hydratase, mitochondrial"/>
    <property type="match status" value="1"/>
</dbReference>
<evidence type="ECO:0000256" key="1">
    <source>
        <dbReference type="ARBA" id="ARBA00005254"/>
    </source>
</evidence>
<dbReference type="Gene3D" id="1.10.12.10">
    <property type="entry name" value="Lyase 2-enoyl-coa Hydratase, Chain A, domain 2"/>
    <property type="match status" value="1"/>
</dbReference>
<dbReference type="PANTHER" id="PTHR11941:SF54">
    <property type="entry name" value="ENOYL-COA HYDRATASE, MITOCHONDRIAL"/>
    <property type="match status" value="1"/>
</dbReference>
<dbReference type="SUPFAM" id="SSF52096">
    <property type="entry name" value="ClpP/crotonase"/>
    <property type="match status" value="1"/>
</dbReference>
<dbReference type="CDD" id="cd06558">
    <property type="entry name" value="crotonase-like"/>
    <property type="match status" value="1"/>
</dbReference>
<dbReference type="GO" id="GO:0006635">
    <property type="term" value="P:fatty acid beta-oxidation"/>
    <property type="evidence" value="ECO:0007669"/>
    <property type="project" value="TreeGrafter"/>
</dbReference>
<dbReference type="InterPro" id="IPR014748">
    <property type="entry name" value="Enoyl-CoA_hydra_C"/>
</dbReference>
<dbReference type="InterPro" id="IPR029045">
    <property type="entry name" value="ClpP/crotonase-like_dom_sf"/>
</dbReference>
<dbReference type="PANTHER" id="PTHR11941">
    <property type="entry name" value="ENOYL-COA HYDRATASE-RELATED"/>
    <property type="match status" value="1"/>
</dbReference>